<organism evidence="1 2">
    <name type="scientific">Actinocrispum wychmicini</name>
    <dbReference type="NCBI Taxonomy" id="1213861"/>
    <lineage>
        <taxon>Bacteria</taxon>
        <taxon>Bacillati</taxon>
        <taxon>Actinomycetota</taxon>
        <taxon>Actinomycetes</taxon>
        <taxon>Pseudonocardiales</taxon>
        <taxon>Pseudonocardiaceae</taxon>
        <taxon>Actinocrispum</taxon>
    </lineage>
</organism>
<dbReference type="AlphaFoldDB" id="A0A4V2S863"/>
<protein>
    <submittedName>
        <fullName evidence="1">Uncharacterized protein</fullName>
    </submittedName>
</protein>
<proteinExistence type="predicted"/>
<dbReference type="OrthoDB" id="68692at2"/>
<dbReference type="Proteomes" id="UP000295680">
    <property type="component" value="Unassembled WGS sequence"/>
</dbReference>
<sequence length="107" mass="12270">MIEIRRDEDDELLGYVVPAGDEWQPVTVFHAALADPTTRDDAEDIVRAEGLASLSDPWWVEDSGEWREARLQEAAGRRIRIRWADPLIDQPAHGHWVDTTVNRVRRG</sequence>
<accession>A0A4V2S863</accession>
<name>A0A4V2S863_9PSEU</name>
<evidence type="ECO:0000313" key="2">
    <source>
        <dbReference type="Proteomes" id="UP000295680"/>
    </source>
</evidence>
<dbReference type="EMBL" id="SLWS01000002">
    <property type="protein sequence ID" value="TCO62610.1"/>
    <property type="molecule type" value="Genomic_DNA"/>
</dbReference>
<gene>
    <name evidence="1" type="ORF">EV192_102749</name>
</gene>
<dbReference type="RefSeq" id="WP_132114503.1">
    <property type="nucleotide sequence ID" value="NZ_SLWS01000002.1"/>
</dbReference>
<comment type="caution">
    <text evidence="1">The sequence shown here is derived from an EMBL/GenBank/DDBJ whole genome shotgun (WGS) entry which is preliminary data.</text>
</comment>
<keyword evidence="2" id="KW-1185">Reference proteome</keyword>
<evidence type="ECO:0000313" key="1">
    <source>
        <dbReference type="EMBL" id="TCO62610.1"/>
    </source>
</evidence>
<reference evidence="1 2" key="1">
    <citation type="submission" date="2019-03" db="EMBL/GenBank/DDBJ databases">
        <title>Genomic Encyclopedia of Type Strains, Phase IV (KMG-IV): sequencing the most valuable type-strain genomes for metagenomic binning, comparative biology and taxonomic classification.</title>
        <authorList>
            <person name="Goeker M."/>
        </authorList>
    </citation>
    <scope>NUCLEOTIDE SEQUENCE [LARGE SCALE GENOMIC DNA]</scope>
    <source>
        <strain evidence="1 2">DSM 45934</strain>
    </source>
</reference>